<comment type="caution">
    <text evidence="3">The sequence shown here is derived from an EMBL/GenBank/DDBJ whole genome shotgun (WGS) entry which is preliminary data.</text>
</comment>
<comment type="similarity">
    <text evidence="1">Belongs to the NAD(P)-dependent epimerase/dehydratase family.</text>
</comment>
<name>A0A1F5G887_9BACT</name>
<dbReference type="Proteomes" id="UP000178577">
    <property type="component" value="Unassembled WGS sequence"/>
</dbReference>
<dbReference type="PANTHER" id="PTHR43000">
    <property type="entry name" value="DTDP-D-GLUCOSE 4,6-DEHYDRATASE-RELATED"/>
    <property type="match status" value="1"/>
</dbReference>
<reference evidence="3 4" key="1">
    <citation type="journal article" date="2016" name="Nat. Commun.">
        <title>Thousands of microbial genomes shed light on interconnected biogeochemical processes in an aquifer system.</title>
        <authorList>
            <person name="Anantharaman K."/>
            <person name="Brown C.T."/>
            <person name="Hug L.A."/>
            <person name="Sharon I."/>
            <person name="Castelle C.J."/>
            <person name="Probst A.J."/>
            <person name="Thomas B.C."/>
            <person name="Singh A."/>
            <person name="Wilkins M.J."/>
            <person name="Karaoz U."/>
            <person name="Brodie E.L."/>
            <person name="Williams K.H."/>
            <person name="Hubbard S.S."/>
            <person name="Banfield J.F."/>
        </authorList>
    </citation>
    <scope>NUCLEOTIDE SEQUENCE [LARGE SCALE GENOMIC DNA]</scope>
</reference>
<evidence type="ECO:0000313" key="3">
    <source>
        <dbReference type="EMBL" id="OGD88071.1"/>
    </source>
</evidence>
<evidence type="ECO:0000313" key="4">
    <source>
        <dbReference type="Proteomes" id="UP000178577"/>
    </source>
</evidence>
<protein>
    <recommendedName>
        <fullName evidence="2">NAD-dependent epimerase/dehydratase domain-containing protein</fullName>
    </recommendedName>
</protein>
<evidence type="ECO:0000259" key="2">
    <source>
        <dbReference type="Pfam" id="PF01370"/>
    </source>
</evidence>
<dbReference type="InterPro" id="IPR036291">
    <property type="entry name" value="NAD(P)-bd_dom_sf"/>
</dbReference>
<dbReference type="InterPro" id="IPR001509">
    <property type="entry name" value="Epimerase_deHydtase"/>
</dbReference>
<accession>A0A1F5G887</accession>
<feature type="domain" description="NAD-dependent epimerase/dehydratase" evidence="2">
    <location>
        <begin position="8"/>
        <end position="228"/>
    </location>
</feature>
<dbReference type="PRINTS" id="PR01713">
    <property type="entry name" value="NUCEPIMERASE"/>
</dbReference>
<dbReference type="Gene3D" id="3.40.50.720">
    <property type="entry name" value="NAD(P)-binding Rossmann-like Domain"/>
    <property type="match status" value="1"/>
</dbReference>
<gene>
    <name evidence="3" type="ORF">A2693_02670</name>
</gene>
<evidence type="ECO:0000256" key="1">
    <source>
        <dbReference type="ARBA" id="ARBA00007637"/>
    </source>
</evidence>
<sequence>MNLKGKKILITGGSGFIGSHLIKKLQNLQAEIDNFDLSLGFDIQNSKQLKTYIKKEYDVVFHLAGFSGSAMSNKDQVKSFKINSLATVNLCELICNYSSKTKLMLSSSRLEYGNPQYLPVDENHPTIPTSAYGLSKLIATQMAQIYYRTNNLDVTIFRTSNVYGPHQTPTFSGYNVINHFIDLVTQNKTLTIYGQGEQERDYLYVDDLIEAFLLTLRLKSAGQIYNLGYGKGIKFIEMAKLIIKMVGKGKVRFVEWPTDAKDVETGSYISDISKIKKELGFTPKVDFEEGILRTINNKQ</sequence>
<organism evidence="3 4">
    <name type="scientific">Candidatus Curtissbacteria bacterium RIFCSPHIGHO2_01_FULL_40_12</name>
    <dbReference type="NCBI Taxonomy" id="1797710"/>
    <lineage>
        <taxon>Bacteria</taxon>
        <taxon>Candidatus Curtissiibacteriota</taxon>
    </lineage>
</organism>
<dbReference type="SUPFAM" id="SSF51735">
    <property type="entry name" value="NAD(P)-binding Rossmann-fold domains"/>
    <property type="match status" value="1"/>
</dbReference>
<proteinExistence type="inferred from homology"/>
<dbReference type="EMBL" id="MFAY01000050">
    <property type="protein sequence ID" value="OGD88071.1"/>
    <property type="molecule type" value="Genomic_DNA"/>
</dbReference>
<dbReference type="AlphaFoldDB" id="A0A1F5G887"/>
<dbReference type="Pfam" id="PF01370">
    <property type="entry name" value="Epimerase"/>
    <property type="match status" value="1"/>
</dbReference>